<evidence type="ECO:0000256" key="2">
    <source>
        <dbReference type="SAM" id="SignalP"/>
    </source>
</evidence>
<feature type="chain" id="PRO_5023059773" description="PhoD-like phosphatase" evidence="2">
    <location>
        <begin position="24"/>
        <end position="610"/>
    </location>
</feature>
<proteinExistence type="predicted"/>
<gene>
    <name evidence="3" type="ORF">Pla111_33150</name>
</gene>
<feature type="signal peptide" evidence="2">
    <location>
        <begin position="1"/>
        <end position="23"/>
    </location>
</feature>
<dbReference type="OrthoDB" id="9761852at2"/>
<organism evidence="3 4">
    <name type="scientific">Botrimarina hoheduenensis</name>
    <dbReference type="NCBI Taxonomy" id="2528000"/>
    <lineage>
        <taxon>Bacteria</taxon>
        <taxon>Pseudomonadati</taxon>
        <taxon>Planctomycetota</taxon>
        <taxon>Planctomycetia</taxon>
        <taxon>Pirellulales</taxon>
        <taxon>Lacipirellulaceae</taxon>
        <taxon>Botrimarina</taxon>
    </lineage>
</organism>
<name>A0A5C5VR86_9BACT</name>
<dbReference type="Proteomes" id="UP000318995">
    <property type="component" value="Unassembled WGS sequence"/>
</dbReference>
<keyword evidence="2" id="KW-0732">Signal</keyword>
<reference evidence="3 4" key="1">
    <citation type="submission" date="2019-02" db="EMBL/GenBank/DDBJ databases">
        <title>Deep-cultivation of Planctomycetes and their phenomic and genomic characterization uncovers novel biology.</title>
        <authorList>
            <person name="Wiegand S."/>
            <person name="Jogler M."/>
            <person name="Boedeker C."/>
            <person name="Pinto D."/>
            <person name="Vollmers J."/>
            <person name="Rivas-Marin E."/>
            <person name="Kohn T."/>
            <person name="Peeters S.H."/>
            <person name="Heuer A."/>
            <person name="Rast P."/>
            <person name="Oberbeckmann S."/>
            <person name="Bunk B."/>
            <person name="Jeske O."/>
            <person name="Meyerdierks A."/>
            <person name="Storesund J.E."/>
            <person name="Kallscheuer N."/>
            <person name="Luecker S."/>
            <person name="Lage O.M."/>
            <person name="Pohl T."/>
            <person name="Merkel B.J."/>
            <person name="Hornburger P."/>
            <person name="Mueller R.-W."/>
            <person name="Bruemmer F."/>
            <person name="Labrenz M."/>
            <person name="Spormann A.M."/>
            <person name="Op Den Camp H."/>
            <person name="Overmann J."/>
            <person name="Amann R."/>
            <person name="Jetten M.S.M."/>
            <person name="Mascher T."/>
            <person name="Medema M.H."/>
            <person name="Devos D.P."/>
            <person name="Kaster A.-K."/>
            <person name="Ovreas L."/>
            <person name="Rohde M."/>
            <person name="Galperin M.Y."/>
            <person name="Jogler C."/>
        </authorList>
    </citation>
    <scope>NUCLEOTIDE SEQUENCE [LARGE SCALE GENOMIC DNA]</scope>
    <source>
        <strain evidence="3 4">Pla111</strain>
    </source>
</reference>
<evidence type="ECO:0000256" key="1">
    <source>
        <dbReference type="SAM" id="MobiDB-lite"/>
    </source>
</evidence>
<sequence length="610" mass="68427" precursor="true">MTSLPKRALAIIAALIASVSIEAAERSIYDRPAIDRIAFALYTVHNKTLKLTAQFYPIHDHEPFRAELQVLRNTDWITVDAADIAYPGLTAAFRVDDWDDRRSHPYRVRHNGTAFYKGTVQANPHEQDEFVVAALSCNSTKPAHGGDLSKADIVANLTKVKPDLLFFAGDQVYDHSLHYYYWLQFGRDFGDLLRNTPTVCLPDDHDVGQANLWGASGIRCAERDGQAGGYYMPPEYVKEVERAQTSHLPDPFDPTPVHQGIGVYYTHLNWGGVSFAILEDRKFKSGPGPFKGNRKGRADSITEPGYEPRDLDAEEAVLLGDRQLRFLEHWVTDWRNADMKCVLSQTAFAQTCNYSGSQERELLADFDSNGWPQSGRNRALSVIRKGFACHLAGDQHLGTVVQHGLDEWGDASYGFATPAIANYWLRWWDPKQPGGNRRPGAPWHTGDFLDGFGNKITMHAAANPTATERQAEGKELSTRAAGFGLIRFNKPKRTITFECWPRNVDITDPSAEPYEGWPITISQADNFPQRGKPELPKLRFREPSQVVSVYDKAGRVVSSLRTQGDTYQPRTPEVDSYRVVIGEEPDGQWSRTLTSTYGNRTVIDVVREAP</sequence>
<protein>
    <recommendedName>
        <fullName evidence="5">PhoD-like phosphatase</fullName>
    </recommendedName>
</protein>
<feature type="region of interest" description="Disordered" evidence="1">
    <location>
        <begin position="288"/>
        <end position="307"/>
    </location>
</feature>
<dbReference type="InterPro" id="IPR029052">
    <property type="entry name" value="Metallo-depent_PP-like"/>
</dbReference>
<comment type="caution">
    <text evidence="3">The sequence shown here is derived from an EMBL/GenBank/DDBJ whole genome shotgun (WGS) entry which is preliminary data.</text>
</comment>
<feature type="compositionally biased region" description="Basic and acidic residues" evidence="1">
    <location>
        <begin position="296"/>
        <end position="307"/>
    </location>
</feature>
<evidence type="ECO:0000313" key="4">
    <source>
        <dbReference type="Proteomes" id="UP000318995"/>
    </source>
</evidence>
<evidence type="ECO:0008006" key="5">
    <source>
        <dbReference type="Google" id="ProtNLM"/>
    </source>
</evidence>
<evidence type="ECO:0000313" key="3">
    <source>
        <dbReference type="EMBL" id="TWT40670.1"/>
    </source>
</evidence>
<dbReference type="RefSeq" id="WP_146575502.1">
    <property type="nucleotide sequence ID" value="NZ_SJPH01000011.1"/>
</dbReference>
<accession>A0A5C5VR86</accession>
<dbReference type="EMBL" id="SJPH01000011">
    <property type="protein sequence ID" value="TWT40670.1"/>
    <property type="molecule type" value="Genomic_DNA"/>
</dbReference>
<keyword evidence="4" id="KW-1185">Reference proteome</keyword>
<dbReference type="SUPFAM" id="SSF56300">
    <property type="entry name" value="Metallo-dependent phosphatases"/>
    <property type="match status" value="1"/>
</dbReference>
<dbReference type="Gene3D" id="3.60.21.70">
    <property type="entry name" value="PhoD-like phosphatase"/>
    <property type="match status" value="1"/>
</dbReference>
<dbReference type="AlphaFoldDB" id="A0A5C5VR86"/>
<dbReference type="InterPro" id="IPR038607">
    <property type="entry name" value="PhoD-like_sf"/>
</dbReference>